<dbReference type="EMBL" id="JACHEN010000014">
    <property type="protein sequence ID" value="MBB6216429.1"/>
    <property type="molecule type" value="Genomic_DNA"/>
</dbReference>
<keyword evidence="3" id="KW-1185">Reference proteome</keyword>
<comment type="caution">
    <text evidence="2">The sequence shown here is derived from an EMBL/GenBank/DDBJ whole genome shotgun (WGS) entry which is preliminary data.</text>
</comment>
<dbReference type="Proteomes" id="UP000579281">
    <property type="component" value="Unassembled WGS sequence"/>
</dbReference>
<dbReference type="PANTHER" id="PTHR43861">
    <property type="entry name" value="TRANS-ACONITATE 2-METHYLTRANSFERASE-RELATED"/>
    <property type="match status" value="1"/>
</dbReference>
<sequence>MISYKNKYPEFVSIIELVLKDNPLQRKKISSFLEKQDLSYWTFAEELSNSLNQYFLASGHNKLDVVKAYNKTCMEILREQIRFKKTGYYLCNSSQIVETEVYSDKDKMRNYIIGLLLSYLFWPNHYAILDFFQKELNQVDTSRCLEIGAGHGLFTAQVLKKFNNAEINIIDISNESLQIAKEILCAFNLPTDNIHFMLQDFLKTGDGIAKFDFIIMGEVLEHVEDAPGFLLKAKELLDKDGKIFMSTCVNSPAIDHIYHFKTIDEIRNLIRSIGLSISDEIVLPVEDIPEEKWEKDLVAINYAAILTLN</sequence>
<dbReference type="GO" id="GO:0008168">
    <property type="term" value="F:methyltransferase activity"/>
    <property type="evidence" value="ECO:0007669"/>
    <property type="project" value="UniProtKB-KW"/>
</dbReference>
<dbReference type="Pfam" id="PF13847">
    <property type="entry name" value="Methyltransf_31"/>
    <property type="match status" value="1"/>
</dbReference>
<reference evidence="2 3" key="1">
    <citation type="submission" date="2020-08" db="EMBL/GenBank/DDBJ databases">
        <title>Genomic Encyclopedia of Type Strains, Phase IV (KMG-IV): sequencing the most valuable type-strain genomes for metagenomic binning, comparative biology and taxonomic classification.</title>
        <authorList>
            <person name="Goeker M."/>
        </authorList>
    </citation>
    <scope>NUCLEOTIDE SEQUENCE [LARGE SCALE GENOMIC DNA]</scope>
    <source>
        <strain evidence="2 3">DSM 103526</strain>
    </source>
</reference>
<dbReference type="Gene3D" id="3.40.50.150">
    <property type="entry name" value="Vaccinia Virus protein VP39"/>
    <property type="match status" value="1"/>
</dbReference>
<keyword evidence="2" id="KW-0808">Transferase</keyword>
<dbReference type="SUPFAM" id="SSF53335">
    <property type="entry name" value="S-adenosyl-L-methionine-dependent methyltransferases"/>
    <property type="match status" value="1"/>
</dbReference>
<dbReference type="InterPro" id="IPR025714">
    <property type="entry name" value="Methyltranfer_dom"/>
</dbReference>
<evidence type="ECO:0000313" key="3">
    <source>
        <dbReference type="Proteomes" id="UP000579281"/>
    </source>
</evidence>
<feature type="domain" description="Methyltransferase" evidence="1">
    <location>
        <begin position="142"/>
        <end position="254"/>
    </location>
</feature>
<organism evidence="2 3">
    <name type="scientific">Anaerosolibacter carboniphilus</name>
    <dbReference type="NCBI Taxonomy" id="1417629"/>
    <lineage>
        <taxon>Bacteria</taxon>
        <taxon>Bacillati</taxon>
        <taxon>Bacillota</taxon>
        <taxon>Clostridia</taxon>
        <taxon>Peptostreptococcales</taxon>
        <taxon>Thermotaleaceae</taxon>
        <taxon>Anaerosolibacter</taxon>
    </lineage>
</organism>
<evidence type="ECO:0000259" key="1">
    <source>
        <dbReference type="Pfam" id="PF13847"/>
    </source>
</evidence>
<dbReference type="RefSeq" id="WP_184310963.1">
    <property type="nucleotide sequence ID" value="NZ_JACHEN010000014.1"/>
</dbReference>
<evidence type="ECO:0000313" key="2">
    <source>
        <dbReference type="EMBL" id="MBB6216429.1"/>
    </source>
</evidence>
<dbReference type="PANTHER" id="PTHR43861:SF6">
    <property type="entry name" value="METHYLTRANSFERASE TYPE 11"/>
    <property type="match status" value="1"/>
</dbReference>
<name>A0A841L214_9FIRM</name>
<dbReference type="GO" id="GO:0032259">
    <property type="term" value="P:methylation"/>
    <property type="evidence" value="ECO:0007669"/>
    <property type="project" value="UniProtKB-KW"/>
</dbReference>
<accession>A0A841L214</accession>
<keyword evidence="2" id="KW-0489">Methyltransferase</keyword>
<dbReference type="AlphaFoldDB" id="A0A841L214"/>
<protein>
    <submittedName>
        <fullName evidence="2">2-polyprenyl-3-methyl-5-hydroxy-6-metoxy-1, 4-benzoquinol methylase</fullName>
    </submittedName>
</protein>
<dbReference type="CDD" id="cd02440">
    <property type="entry name" value="AdoMet_MTases"/>
    <property type="match status" value="1"/>
</dbReference>
<gene>
    <name evidence="2" type="ORF">HNQ80_002529</name>
</gene>
<proteinExistence type="predicted"/>
<dbReference type="InterPro" id="IPR029063">
    <property type="entry name" value="SAM-dependent_MTases_sf"/>
</dbReference>